<comment type="caution">
    <text evidence="2">The sequence shown here is derived from an EMBL/GenBank/DDBJ whole genome shotgun (WGS) entry which is preliminary data.</text>
</comment>
<dbReference type="AlphaFoldDB" id="X6NWS2"/>
<keyword evidence="3" id="KW-1185">Reference proteome</keyword>
<protein>
    <submittedName>
        <fullName evidence="2">Uncharacterized protein</fullName>
    </submittedName>
</protein>
<reference evidence="2 3" key="1">
    <citation type="journal article" date="2013" name="Curr. Biol.">
        <title>The Genome of the Foraminiferan Reticulomyxa filosa.</title>
        <authorList>
            <person name="Glockner G."/>
            <person name="Hulsmann N."/>
            <person name="Schleicher M."/>
            <person name="Noegel A.A."/>
            <person name="Eichinger L."/>
            <person name="Gallinger C."/>
            <person name="Pawlowski J."/>
            <person name="Sierra R."/>
            <person name="Euteneuer U."/>
            <person name="Pillet L."/>
            <person name="Moustafa A."/>
            <person name="Platzer M."/>
            <person name="Groth M."/>
            <person name="Szafranski K."/>
            <person name="Schliwa M."/>
        </authorList>
    </citation>
    <scope>NUCLEOTIDE SEQUENCE [LARGE SCALE GENOMIC DNA]</scope>
</reference>
<dbReference type="Proteomes" id="UP000023152">
    <property type="component" value="Unassembled WGS sequence"/>
</dbReference>
<feature type="compositionally biased region" description="Low complexity" evidence="1">
    <location>
        <begin position="14"/>
        <end position="35"/>
    </location>
</feature>
<gene>
    <name evidence="2" type="ORF">RFI_06709</name>
</gene>
<organism evidence="2 3">
    <name type="scientific">Reticulomyxa filosa</name>
    <dbReference type="NCBI Taxonomy" id="46433"/>
    <lineage>
        <taxon>Eukaryota</taxon>
        <taxon>Sar</taxon>
        <taxon>Rhizaria</taxon>
        <taxon>Retaria</taxon>
        <taxon>Foraminifera</taxon>
        <taxon>Monothalamids</taxon>
        <taxon>Reticulomyxidae</taxon>
        <taxon>Reticulomyxa</taxon>
    </lineage>
</organism>
<dbReference type="EMBL" id="ASPP01005493">
    <property type="protein sequence ID" value="ETO30411.1"/>
    <property type="molecule type" value="Genomic_DNA"/>
</dbReference>
<evidence type="ECO:0000256" key="1">
    <source>
        <dbReference type="SAM" id="MobiDB-lite"/>
    </source>
</evidence>
<accession>X6NWS2</accession>
<sequence>MNKTIKSQASLKISNNNHNNNSNNNNNNNNSNNNNATATMNPNGNSHVWLHFMWIWSHSKKTKKGLISSLEIRSDKQNNHLSGLKRRATDTDYAGHSPSFKESFTCVFFFF</sequence>
<proteinExistence type="predicted"/>
<feature type="region of interest" description="Disordered" evidence="1">
    <location>
        <begin position="1"/>
        <end position="42"/>
    </location>
</feature>
<evidence type="ECO:0000313" key="3">
    <source>
        <dbReference type="Proteomes" id="UP000023152"/>
    </source>
</evidence>
<evidence type="ECO:0000313" key="2">
    <source>
        <dbReference type="EMBL" id="ETO30411.1"/>
    </source>
</evidence>
<name>X6NWS2_RETFI</name>
<feature type="compositionally biased region" description="Polar residues" evidence="1">
    <location>
        <begin position="1"/>
        <end position="13"/>
    </location>
</feature>